<reference evidence="6 7" key="1">
    <citation type="submission" date="2017-10" db="EMBL/GenBank/DDBJ databases">
        <title>Sphingobium yanoikuyae S72.</title>
        <authorList>
            <person name="Sanchez E."/>
            <person name="Bustos P."/>
            <person name="Mendoza P."/>
            <person name="Guo X."/>
            <person name="Mendoza A."/>
        </authorList>
    </citation>
    <scope>NUCLEOTIDE SEQUENCE [LARGE SCALE GENOMIC DNA]</scope>
    <source>
        <strain evidence="6 7">S72</strain>
    </source>
</reference>
<dbReference type="EMBL" id="CP023741">
    <property type="protein sequence ID" value="ATI80847.1"/>
    <property type="molecule type" value="Genomic_DNA"/>
</dbReference>
<dbReference type="GO" id="GO:0003677">
    <property type="term" value="F:DNA binding"/>
    <property type="evidence" value="ECO:0007669"/>
    <property type="project" value="UniProtKB-KW"/>
</dbReference>
<evidence type="ECO:0000313" key="6">
    <source>
        <dbReference type="EMBL" id="ATI80847.1"/>
    </source>
</evidence>
<dbReference type="PRINTS" id="PR00038">
    <property type="entry name" value="HTHLUXR"/>
</dbReference>
<feature type="domain" description="HTH luxR-type" evidence="5">
    <location>
        <begin position="1"/>
        <end position="64"/>
    </location>
</feature>
<dbReference type="SMART" id="SM00421">
    <property type="entry name" value="HTH_LUXR"/>
    <property type="match status" value="1"/>
</dbReference>
<evidence type="ECO:0000256" key="1">
    <source>
        <dbReference type="ARBA" id="ARBA00023015"/>
    </source>
</evidence>
<dbReference type="InterPro" id="IPR000792">
    <property type="entry name" value="Tscrpt_reg_LuxR_C"/>
</dbReference>
<evidence type="ECO:0000256" key="4">
    <source>
        <dbReference type="SAM" id="Phobius"/>
    </source>
</evidence>
<protein>
    <submittedName>
        <fullName evidence="6">Helix-turn-helix transcriptional regulator</fullName>
    </submittedName>
</protein>
<keyword evidence="4" id="KW-0812">Transmembrane</keyword>
<evidence type="ECO:0000313" key="7">
    <source>
        <dbReference type="Proteomes" id="UP000219422"/>
    </source>
</evidence>
<dbReference type="AlphaFoldDB" id="A0A291N0H0"/>
<dbReference type="PANTHER" id="PTHR44688:SF16">
    <property type="entry name" value="DNA-BINDING TRANSCRIPTIONAL ACTIVATOR DEVR_DOSR"/>
    <property type="match status" value="1"/>
</dbReference>
<dbReference type="SUPFAM" id="SSF46894">
    <property type="entry name" value="C-terminal effector domain of the bipartite response regulators"/>
    <property type="match status" value="1"/>
</dbReference>
<dbReference type="GO" id="GO:0006355">
    <property type="term" value="P:regulation of DNA-templated transcription"/>
    <property type="evidence" value="ECO:0007669"/>
    <property type="project" value="InterPro"/>
</dbReference>
<feature type="transmembrane region" description="Helical" evidence="4">
    <location>
        <begin position="122"/>
        <end position="153"/>
    </location>
</feature>
<dbReference type="Pfam" id="PF00196">
    <property type="entry name" value="GerE"/>
    <property type="match status" value="1"/>
</dbReference>
<dbReference type="CDD" id="cd06170">
    <property type="entry name" value="LuxR_C_like"/>
    <property type="match status" value="1"/>
</dbReference>
<accession>A0A291N0H0</accession>
<dbReference type="PANTHER" id="PTHR44688">
    <property type="entry name" value="DNA-BINDING TRANSCRIPTIONAL ACTIVATOR DEVR_DOSR"/>
    <property type="match status" value="1"/>
</dbReference>
<evidence type="ECO:0000259" key="5">
    <source>
        <dbReference type="PROSITE" id="PS50043"/>
    </source>
</evidence>
<dbReference type="Gene3D" id="1.10.10.10">
    <property type="entry name" value="Winged helix-like DNA-binding domain superfamily/Winged helix DNA-binding domain"/>
    <property type="match status" value="1"/>
</dbReference>
<keyword evidence="2" id="KW-0238">DNA-binding</keyword>
<name>A0A291N0H0_SPHYA</name>
<keyword evidence="1" id="KW-0805">Transcription regulation</keyword>
<keyword evidence="4" id="KW-0472">Membrane</keyword>
<dbReference type="InterPro" id="IPR036388">
    <property type="entry name" value="WH-like_DNA-bd_sf"/>
</dbReference>
<organism evidence="6 7">
    <name type="scientific">Sphingobium yanoikuyae</name>
    <name type="common">Sphingomonas yanoikuyae</name>
    <dbReference type="NCBI Taxonomy" id="13690"/>
    <lineage>
        <taxon>Bacteria</taxon>
        <taxon>Pseudomonadati</taxon>
        <taxon>Pseudomonadota</taxon>
        <taxon>Alphaproteobacteria</taxon>
        <taxon>Sphingomonadales</taxon>
        <taxon>Sphingomonadaceae</taxon>
        <taxon>Sphingobium</taxon>
    </lineage>
</organism>
<keyword evidence="4" id="KW-1133">Transmembrane helix</keyword>
<evidence type="ECO:0000256" key="2">
    <source>
        <dbReference type="ARBA" id="ARBA00023125"/>
    </source>
</evidence>
<proteinExistence type="predicted"/>
<evidence type="ECO:0000256" key="3">
    <source>
        <dbReference type="ARBA" id="ARBA00023163"/>
    </source>
</evidence>
<dbReference type="Proteomes" id="UP000219422">
    <property type="component" value="Chromosome"/>
</dbReference>
<sequence length="155" mass="16978">MTTARLSDREKECLRLLLAPMRPKDIAHALNLSVHTVNGHLQQARRKLGATDSLSAARMLRRSEAPLKNEGVNILVSENASSLMQGNEADASIGTEVGRDSWQSPIARDGRPWNDLDLRWRIAWPIALFFLVAMGVSALSSGAASLSTIYLSLSR</sequence>
<dbReference type="KEGG" id="sya:A6768_13230"/>
<dbReference type="PROSITE" id="PS50043">
    <property type="entry name" value="HTH_LUXR_2"/>
    <property type="match status" value="1"/>
</dbReference>
<keyword evidence="3" id="KW-0804">Transcription</keyword>
<gene>
    <name evidence="6" type="ORF">A6768_13230</name>
</gene>
<dbReference type="InterPro" id="IPR016032">
    <property type="entry name" value="Sig_transdc_resp-reg_C-effctor"/>
</dbReference>